<proteinExistence type="predicted"/>
<protein>
    <submittedName>
        <fullName evidence="1">Uncharacterized protein</fullName>
    </submittedName>
</protein>
<accession>A0A978V2Z3</accession>
<evidence type="ECO:0000313" key="1">
    <source>
        <dbReference type="EMBL" id="KAH7521726.1"/>
    </source>
</evidence>
<gene>
    <name evidence="1" type="ORF">FEM48_Zijuj07G0063200</name>
</gene>
<dbReference type="EMBL" id="JAEACU010000007">
    <property type="protein sequence ID" value="KAH7521726.1"/>
    <property type="molecule type" value="Genomic_DNA"/>
</dbReference>
<dbReference type="Proteomes" id="UP000813462">
    <property type="component" value="Unassembled WGS sequence"/>
</dbReference>
<reference evidence="1" key="1">
    <citation type="journal article" date="2021" name="Front. Plant Sci.">
        <title>Chromosome-Scale Genome Assembly for Chinese Sour Jujube and Insights Into Its Genome Evolution and Domestication Signature.</title>
        <authorList>
            <person name="Shen L.-Y."/>
            <person name="Luo H."/>
            <person name="Wang X.-L."/>
            <person name="Wang X.-M."/>
            <person name="Qiu X.-J."/>
            <person name="Liu H."/>
            <person name="Zhou S.-S."/>
            <person name="Jia K.-H."/>
            <person name="Nie S."/>
            <person name="Bao Y.-T."/>
            <person name="Zhang R.-G."/>
            <person name="Yun Q.-Z."/>
            <person name="Chai Y.-H."/>
            <person name="Lu J.-Y."/>
            <person name="Li Y."/>
            <person name="Zhao S.-W."/>
            <person name="Mao J.-F."/>
            <person name="Jia S.-G."/>
            <person name="Mao Y.-M."/>
        </authorList>
    </citation>
    <scope>NUCLEOTIDE SEQUENCE</scope>
    <source>
        <strain evidence="1">AT0</strain>
        <tissue evidence="1">Leaf</tissue>
    </source>
</reference>
<name>A0A978V2Z3_ZIZJJ</name>
<comment type="caution">
    <text evidence="1">The sequence shown here is derived from an EMBL/GenBank/DDBJ whole genome shotgun (WGS) entry which is preliminary data.</text>
</comment>
<dbReference type="AlphaFoldDB" id="A0A978V2Z3"/>
<sequence length="101" mass="10941">MMSIGFGGLVPRRKTGEEHIPVGVCSKRWMPPLPVTQNRGLEGNKLINSSPNLPSYRGPTLLDALDQIQVPNGGKSIKSAVMKRGKQLGAVMVNGSKKFDR</sequence>
<evidence type="ECO:0000313" key="2">
    <source>
        <dbReference type="Proteomes" id="UP000813462"/>
    </source>
</evidence>
<organism evidence="1 2">
    <name type="scientific">Ziziphus jujuba var. spinosa</name>
    <dbReference type="NCBI Taxonomy" id="714518"/>
    <lineage>
        <taxon>Eukaryota</taxon>
        <taxon>Viridiplantae</taxon>
        <taxon>Streptophyta</taxon>
        <taxon>Embryophyta</taxon>
        <taxon>Tracheophyta</taxon>
        <taxon>Spermatophyta</taxon>
        <taxon>Magnoliopsida</taxon>
        <taxon>eudicotyledons</taxon>
        <taxon>Gunneridae</taxon>
        <taxon>Pentapetalae</taxon>
        <taxon>rosids</taxon>
        <taxon>fabids</taxon>
        <taxon>Rosales</taxon>
        <taxon>Rhamnaceae</taxon>
        <taxon>Paliureae</taxon>
        <taxon>Ziziphus</taxon>
    </lineage>
</organism>